<dbReference type="PRINTS" id="PR00605">
    <property type="entry name" value="CYTCHROMECIC"/>
</dbReference>
<dbReference type="AlphaFoldDB" id="A0A2T5GGP5"/>
<evidence type="ECO:0000313" key="10">
    <source>
        <dbReference type="EMBL" id="PTQ58468.1"/>
    </source>
</evidence>
<evidence type="ECO:0000256" key="8">
    <source>
        <dbReference type="PROSITE-ProRule" id="PRU00433"/>
    </source>
</evidence>
<keyword evidence="5 8" id="KW-0479">Metal-binding</keyword>
<dbReference type="EMBL" id="QAOG01000008">
    <property type="protein sequence ID" value="PTQ58468.1"/>
    <property type="molecule type" value="Genomic_DNA"/>
</dbReference>
<evidence type="ECO:0000256" key="3">
    <source>
        <dbReference type="ARBA" id="ARBA00022617"/>
    </source>
</evidence>
<evidence type="ECO:0000313" key="11">
    <source>
        <dbReference type="Proteomes" id="UP000244189"/>
    </source>
</evidence>
<keyword evidence="11" id="KW-1185">Reference proteome</keyword>
<evidence type="ECO:0000256" key="7">
    <source>
        <dbReference type="ARBA" id="ARBA00023004"/>
    </source>
</evidence>
<dbReference type="GO" id="GO:0020037">
    <property type="term" value="F:heme binding"/>
    <property type="evidence" value="ECO:0007669"/>
    <property type="project" value="InterPro"/>
</dbReference>
<accession>A0A2T5GGP5</accession>
<dbReference type="InterPro" id="IPR008168">
    <property type="entry name" value="Cyt_C_IC"/>
</dbReference>
<evidence type="ECO:0000256" key="5">
    <source>
        <dbReference type="ARBA" id="ARBA00022723"/>
    </source>
</evidence>
<proteinExistence type="predicted"/>
<dbReference type="PANTHER" id="PTHR33751:SF1">
    <property type="entry name" value="CBB3-TYPE CYTOCHROME C OXIDASE SUBUNIT FIXP"/>
    <property type="match status" value="1"/>
</dbReference>
<evidence type="ECO:0000256" key="1">
    <source>
        <dbReference type="ARBA" id="ARBA00001926"/>
    </source>
</evidence>
<sequence>MTPPPTFARAATRRRLLWIIPLFLLIAAVVTHGVRYRAIAAQVLRADPEAILGDPTLRDAAIAAGHPVYAQHCASCHGAAGKGDRTLGVPDLTDSEHLYREGTVAQIEDIARYGIRAGNKHGWNLAVMPAYASKNPDAAEPLPPQTPAQIETLARFIHAFTAGVTDPAAQQRGRDAYNKAGCWDCHGRDLGGDGAIGAPALTDDIWLYGGSIADIRRSISRGRAGMSPAFARKLTPAELRNVAVYVASLAPIQSDRK</sequence>
<dbReference type="SUPFAM" id="SSF46626">
    <property type="entry name" value="Cytochrome c"/>
    <property type="match status" value="2"/>
</dbReference>
<evidence type="ECO:0000259" key="9">
    <source>
        <dbReference type="PROSITE" id="PS51007"/>
    </source>
</evidence>
<comment type="caution">
    <text evidence="10">The sequence shown here is derived from an EMBL/GenBank/DDBJ whole genome shotgun (WGS) entry which is preliminary data.</text>
</comment>
<comment type="cofactor">
    <cofactor evidence="1">
        <name>heme c</name>
        <dbReference type="ChEBI" id="CHEBI:61717"/>
    </cofactor>
</comment>
<dbReference type="InterPro" id="IPR050597">
    <property type="entry name" value="Cytochrome_c_Oxidase_Subunit"/>
</dbReference>
<keyword evidence="2" id="KW-0813">Transport</keyword>
<evidence type="ECO:0000256" key="2">
    <source>
        <dbReference type="ARBA" id="ARBA00022448"/>
    </source>
</evidence>
<dbReference type="GO" id="GO:0005506">
    <property type="term" value="F:iron ion binding"/>
    <property type="evidence" value="ECO:0007669"/>
    <property type="project" value="InterPro"/>
</dbReference>
<reference evidence="10 11" key="1">
    <citation type="submission" date="2018-04" db="EMBL/GenBank/DDBJ databases">
        <title>Genomic Encyclopedia of Type Strains, Phase III (KMG-III): the genomes of soil and plant-associated and newly described type strains.</title>
        <authorList>
            <person name="Whitman W."/>
        </authorList>
    </citation>
    <scope>NUCLEOTIDE SEQUENCE [LARGE SCALE GENOMIC DNA]</scope>
    <source>
        <strain evidence="10 11">MA101b</strain>
    </source>
</reference>
<evidence type="ECO:0000256" key="6">
    <source>
        <dbReference type="ARBA" id="ARBA00022982"/>
    </source>
</evidence>
<dbReference type="Proteomes" id="UP000244189">
    <property type="component" value="Unassembled WGS sequence"/>
</dbReference>
<keyword evidence="6" id="KW-0249">Electron transport</keyword>
<dbReference type="Pfam" id="PF13442">
    <property type="entry name" value="Cytochrome_CBB3"/>
    <property type="match status" value="2"/>
</dbReference>
<dbReference type="PROSITE" id="PS51007">
    <property type="entry name" value="CYTC"/>
    <property type="match status" value="2"/>
</dbReference>
<dbReference type="RefSeq" id="WP_107959710.1">
    <property type="nucleotide sequence ID" value="NZ_QAOG01000008.1"/>
</dbReference>
<protein>
    <submittedName>
        <fullName evidence="10">Cbb3-type cytochrome c oxidase subunit III</fullName>
    </submittedName>
</protein>
<dbReference type="GO" id="GO:0009055">
    <property type="term" value="F:electron transfer activity"/>
    <property type="evidence" value="ECO:0007669"/>
    <property type="project" value="InterPro"/>
</dbReference>
<gene>
    <name evidence="10" type="ORF">C8J26_3769</name>
</gene>
<dbReference type="InterPro" id="IPR009056">
    <property type="entry name" value="Cyt_c-like_dom"/>
</dbReference>
<keyword evidence="4" id="KW-0679">Respiratory chain</keyword>
<dbReference type="InterPro" id="IPR036909">
    <property type="entry name" value="Cyt_c-like_dom_sf"/>
</dbReference>
<feature type="domain" description="Cytochrome c" evidence="9">
    <location>
        <begin position="60"/>
        <end position="161"/>
    </location>
</feature>
<evidence type="ECO:0000256" key="4">
    <source>
        <dbReference type="ARBA" id="ARBA00022660"/>
    </source>
</evidence>
<keyword evidence="3 8" id="KW-0349">Heme</keyword>
<dbReference type="Gene3D" id="1.10.760.10">
    <property type="entry name" value="Cytochrome c-like domain"/>
    <property type="match status" value="2"/>
</dbReference>
<organism evidence="10 11">
    <name type="scientific">Sphingomonas aurantiaca</name>
    <dbReference type="NCBI Taxonomy" id="185949"/>
    <lineage>
        <taxon>Bacteria</taxon>
        <taxon>Pseudomonadati</taxon>
        <taxon>Pseudomonadota</taxon>
        <taxon>Alphaproteobacteria</taxon>
        <taxon>Sphingomonadales</taxon>
        <taxon>Sphingomonadaceae</taxon>
        <taxon>Sphingomonas</taxon>
    </lineage>
</organism>
<feature type="domain" description="Cytochrome c" evidence="9">
    <location>
        <begin position="168"/>
        <end position="250"/>
    </location>
</feature>
<name>A0A2T5GGP5_9SPHN</name>
<keyword evidence="7 8" id="KW-0408">Iron</keyword>
<dbReference type="PANTHER" id="PTHR33751">
    <property type="entry name" value="CBB3-TYPE CYTOCHROME C OXIDASE SUBUNIT FIXP"/>
    <property type="match status" value="1"/>
</dbReference>